<dbReference type="GO" id="GO:0005783">
    <property type="term" value="C:endoplasmic reticulum"/>
    <property type="evidence" value="ECO:0007669"/>
    <property type="project" value="TreeGrafter"/>
</dbReference>
<organism evidence="7 8">
    <name type="scientific">Mortierella polycephala</name>
    <dbReference type="NCBI Taxonomy" id="41804"/>
    <lineage>
        <taxon>Eukaryota</taxon>
        <taxon>Fungi</taxon>
        <taxon>Fungi incertae sedis</taxon>
        <taxon>Mucoromycota</taxon>
        <taxon>Mortierellomycotina</taxon>
        <taxon>Mortierellomycetes</taxon>
        <taxon>Mortierellales</taxon>
        <taxon>Mortierellaceae</taxon>
        <taxon>Mortierella</taxon>
    </lineage>
</organism>
<feature type="transmembrane region" description="Helical" evidence="6">
    <location>
        <begin position="282"/>
        <end position="303"/>
    </location>
</feature>
<dbReference type="PANTHER" id="PTHR13396:SF5">
    <property type="entry name" value="NEDD4 FAMILY INTERACTING PROTEIN"/>
    <property type="match status" value="1"/>
</dbReference>
<reference evidence="7" key="1">
    <citation type="journal article" date="2020" name="Fungal Divers.">
        <title>Resolving the Mortierellaceae phylogeny through synthesis of multi-gene phylogenetics and phylogenomics.</title>
        <authorList>
            <person name="Vandepol N."/>
            <person name="Liber J."/>
            <person name="Desiro A."/>
            <person name="Na H."/>
            <person name="Kennedy M."/>
            <person name="Barry K."/>
            <person name="Grigoriev I.V."/>
            <person name="Miller A.N."/>
            <person name="O'Donnell K."/>
            <person name="Stajich J.E."/>
            <person name="Bonito G."/>
        </authorList>
    </citation>
    <scope>NUCLEOTIDE SEQUENCE</scope>
    <source>
        <strain evidence="7">KOD948</strain>
    </source>
</reference>
<evidence type="ECO:0000313" key="7">
    <source>
        <dbReference type="EMBL" id="KAG0249508.1"/>
    </source>
</evidence>
<dbReference type="GO" id="GO:0005794">
    <property type="term" value="C:Golgi apparatus"/>
    <property type="evidence" value="ECO:0007669"/>
    <property type="project" value="TreeGrafter"/>
</dbReference>
<dbReference type="GO" id="GO:0031398">
    <property type="term" value="P:positive regulation of protein ubiquitination"/>
    <property type="evidence" value="ECO:0007669"/>
    <property type="project" value="TreeGrafter"/>
</dbReference>
<dbReference type="GO" id="GO:0030001">
    <property type="term" value="P:metal ion transport"/>
    <property type="evidence" value="ECO:0007669"/>
    <property type="project" value="InterPro"/>
</dbReference>
<evidence type="ECO:0000256" key="5">
    <source>
        <dbReference type="SAM" id="MobiDB-lite"/>
    </source>
</evidence>
<accession>A0A9P6PLM2</accession>
<dbReference type="GO" id="GO:0048471">
    <property type="term" value="C:perinuclear region of cytoplasm"/>
    <property type="evidence" value="ECO:0007669"/>
    <property type="project" value="TreeGrafter"/>
</dbReference>
<feature type="region of interest" description="Disordered" evidence="5">
    <location>
        <begin position="315"/>
        <end position="334"/>
    </location>
</feature>
<keyword evidence="4 6" id="KW-0472">Membrane</keyword>
<feature type="region of interest" description="Disordered" evidence="5">
    <location>
        <begin position="1"/>
        <end position="126"/>
    </location>
</feature>
<dbReference type="GO" id="GO:0006511">
    <property type="term" value="P:ubiquitin-dependent protein catabolic process"/>
    <property type="evidence" value="ECO:0007669"/>
    <property type="project" value="TreeGrafter"/>
</dbReference>
<name>A0A9P6PLM2_9FUNG</name>
<evidence type="ECO:0000256" key="2">
    <source>
        <dbReference type="ARBA" id="ARBA00022692"/>
    </source>
</evidence>
<comment type="caution">
    <text evidence="7">The sequence shown here is derived from an EMBL/GenBank/DDBJ whole genome shotgun (WGS) entry which is preliminary data.</text>
</comment>
<dbReference type="AlphaFoldDB" id="A0A9P6PLM2"/>
<evidence type="ECO:0000256" key="4">
    <source>
        <dbReference type="ARBA" id="ARBA00023136"/>
    </source>
</evidence>
<keyword evidence="3 6" id="KW-1133">Transmembrane helix</keyword>
<evidence type="ECO:0000256" key="3">
    <source>
        <dbReference type="ARBA" id="ARBA00022989"/>
    </source>
</evidence>
<dbReference type="EMBL" id="JAAAJA010000808">
    <property type="protein sequence ID" value="KAG0249508.1"/>
    <property type="molecule type" value="Genomic_DNA"/>
</dbReference>
<proteinExistence type="predicted"/>
<dbReference type="PANTHER" id="PTHR13396">
    <property type="entry name" value="NEDD4 FAMILY INTERACTING PROTEIN 1/2"/>
    <property type="match status" value="1"/>
</dbReference>
<evidence type="ECO:0000256" key="1">
    <source>
        <dbReference type="ARBA" id="ARBA00004141"/>
    </source>
</evidence>
<feature type="compositionally biased region" description="Low complexity" evidence="5">
    <location>
        <begin position="97"/>
        <end position="125"/>
    </location>
</feature>
<dbReference type="GO" id="GO:0007034">
    <property type="term" value="P:vacuolar transport"/>
    <property type="evidence" value="ECO:0007669"/>
    <property type="project" value="InterPro"/>
</dbReference>
<feature type="transmembrane region" description="Helical" evidence="6">
    <location>
        <begin position="199"/>
        <end position="220"/>
    </location>
</feature>
<dbReference type="Proteomes" id="UP000726737">
    <property type="component" value="Unassembled WGS sequence"/>
</dbReference>
<feature type="compositionally biased region" description="Acidic residues" evidence="5">
    <location>
        <begin position="60"/>
        <end position="71"/>
    </location>
</feature>
<evidence type="ECO:0000313" key="8">
    <source>
        <dbReference type="Proteomes" id="UP000726737"/>
    </source>
</evidence>
<keyword evidence="2 6" id="KW-0812">Transmembrane</keyword>
<evidence type="ECO:0000256" key="6">
    <source>
        <dbReference type="SAM" id="Phobius"/>
    </source>
</evidence>
<dbReference type="OrthoDB" id="10003116at2759"/>
<dbReference type="CDD" id="cd22212">
    <property type="entry name" value="NDFIP-like"/>
    <property type="match status" value="1"/>
</dbReference>
<keyword evidence="8" id="KW-1185">Reference proteome</keyword>
<dbReference type="GO" id="GO:0016020">
    <property type="term" value="C:membrane"/>
    <property type="evidence" value="ECO:0007669"/>
    <property type="project" value="UniProtKB-SubCell"/>
</dbReference>
<sequence length="334" mass="36735">MSRSHSYAQIPVSEAHEDDENNNTTHTPSIHSRMPTLPRLPSASSPSTAHPNEYTRVQNEDFDEIDEDEADVMLRPLPKRTSDTEITIGPSIHQQETSTTSGPSGQAQQQQQTQQPTRPQFPAAAGARRMIQQTMDGVFSNLSAKPRVEKPFQEELPPPYKAAALDQSPVYYETTVVAPGCSENDVLVDGLPVGGFVGFMWNMIISMSFQFVGFFLTYLLHTSHATKNGSKMGLGITFISMGTQVLSGKTDMDEQPDVIDDTDTGYMGDVEQGLGSIKEYMWISYFMMFVGSAIILQSGYDFLRAKRTERVINATSPTSASQDAEAEAVNDSVV</sequence>
<protein>
    <submittedName>
        <fullName evidence="7">Nedd4 interacting protein</fullName>
    </submittedName>
</protein>
<dbReference type="InterPro" id="IPR019325">
    <property type="entry name" value="NEDD4/Bsd2"/>
</dbReference>
<comment type="subcellular location">
    <subcellularLocation>
        <location evidence="1">Membrane</location>
        <topology evidence="1">Multi-pass membrane protein</topology>
    </subcellularLocation>
</comment>
<gene>
    <name evidence="7" type="primary">NDFIP2</name>
    <name evidence="7" type="ORF">BG011_009223</name>
</gene>
<dbReference type="Pfam" id="PF10176">
    <property type="entry name" value="NEDD4_Bsd2"/>
    <property type="match status" value="1"/>
</dbReference>